<proteinExistence type="predicted"/>
<dbReference type="GO" id="GO:0003729">
    <property type="term" value="F:mRNA binding"/>
    <property type="evidence" value="ECO:0007669"/>
    <property type="project" value="TreeGrafter"/>
</dbReference>
<dbReference type="EMBL" id="JBBNAF010000010">
    <property type="protein sequence ID" value="KAK9108458.1"/>
    <property type="molecule type" value="Genomic_DNA"/>
</dbReference>
<dbReference type="Proteomes" id="UP001420932">
    <property type="component" value="Unassembled WGS sequence"/>
</dbReference>
<dbReference type="AlphaFoldDB" id="A0AAP0NIE5"/>
<dbReference type="GO" id="GO:0006417">
    <property type="term" value="P:regulation of translation"/>
    <property type="evidence" value="ECO:0007669"/>
    <property type="project" value="UniProtKB-KW"/>
</dbReference>
<dbReference type="InterPro" id="IPR033133">
    <property type="entry name" value="PUM-HD"/>
</dbReference>
<evidence type="ECO:0000313" key="6">
    <source>
        <dbReference type="Proteomes" id="UP001420932"/>
    </source>
</evidence>
<keyword evidence="2" id="KW-0810">Translation regulation</keyword>
<gene>
    <name evidence="5" type="ORF">Syun_024469</name>
</gene>
<dbReference type="Gene3D" id="1.25.10.10">
    <property type="entry name" value="Leucine-rich Repeat Variant"/>
    <property type="match status" value="1"/>
</dbReference>
<feature type="repeat" description="Pumilio" evidence="3">
    <location>
        <begin position="83"/>
        <end position="118"/>
    </location>
</feature>
<dbReference type="PROSITE" id="PS50303">
    <property type="entry name" value="PUM_HD"/>
    <property type="match status" value="1"/>
</dbReference>
<protein>
    <recommendedName>
        <fullName evidence="4">PUM-HD domain-containing protein</fullName>
    </recommendedName>
</protein>
<comment type="caution">
    <text evidence="5">The sequence shown here is derived from an EMBL/GenBank/DDBJ whole genome shotgun (WGS) entry which is preliminary data.</text>
</comment>
<dbReference type="SMART" id="SM00025">
    <property type="entry name" value="Pumilio"/>
    <property type="match status" value="3"/>
</dbReference>
<dbReference type="InterPro" id="IPR011989">
    <property type="entry name" value="ARM-like"/>
</dbReference>
<organism evidence="5 6">
    <name type="scientific">Stephania yunnanensis</name>
    <dbReference type="NCBI Taxonomy" id="152371"/>
    <lineage>
        <taxon>Eukaryota</taxon>
        <taxon>Viridiplantae</taxon>
        <taxon>Streptophyta</taxon>
        <taxon>Embryophyta</taxon>
        <taxon>Tracheophyta</taxon>
        <taxon>Spermatophyta</taxon>
        <taxon>Magnoliopsida</taxon>
        <taxon>Ranunculales</taxon>
        <taxon>Menispermaceae</taxon>
        <taxon>Menispermoideae</taxon>
        <taxon>Cissampelideae</taxon>
        <taxon>Stephania</taxon>
    </lineage>
</organism>
<feature type="repeat" description="Pumilio" evidence="3">
    <location>
        <begin position="119"/>
        <end position="154"/>
    </location>
</feature>
<evidence type="ECO:0000256" key="2">
    <source>
        <dbReference type="ARBA" id="ARBA00022845"/>
    </source>
</evidence>
<sequence length="212" mass="24166">MAVAVVVCSIFSSHNISSCYLCRVFSVKQMLKSVADPAQITLIFKALKPLVYRLMTNTNAAEHVIETCVGNHPVEFRKYLLDEIVKHFVSISKDRHGCNSVQQCVTLAQGETRDCLISAVLWNLLFLAQDEYGHHVVAWLLQTGLPHVSDVIFEQFKGSFVLLYMRRFSHNVVKLLIQNLSREKLEEVKEESNEGPHGIPLLAYIYRLMEDM</sequence>
<evidence type="ECO:0000256" key="1">
    <source>
        <dbReference type="ARBA" id="ARBA00022737"/>
    </source>
</evidence>
<evidence type="ECO:0000256" key="3">
    <source>
        <dbReference type="PROSITE-ProRule" id="PRU00317"/>
    </source>
</evidence>
<evidence type="ECO:0000259" key="4">
    <source>
        <dbReference type="PROSITE" id="PS50303"/>
    </source>
</evidence>
<reference evidence="5 6" key="1">
    <citation type="submission" date="2024-01" db="EMBL/GenBank/DDBJ databases">
        <title>Genome assemblies of Stephania.</title>
        <authorList>
            <person name="Yang L."/>
        </authorList>
    </citation>
    <scope>NUCLEOTIDE SEQUENCE [LARGE SCALE GENOMIC DNA]</scope>
    <source>
        <strain evidence="5">YNDBR</strain>
        <tissue evidence="5">Leaf</tissue>
    </source>
</reference>
<evidence type="ECO:0000313" key="5">
    <source>
        <dbReference type="EMBL" id="KAK9108458.1"/>
    </source>
</evidence>
<keyword evidence="6" id="KW-1185">Reference proteome</keyword>
<feature type="domain" description="PUM-HD" evidence="4">
    <location>
        <begin position="1"/>
        <end position="212"/>
    </location>
</feature>
<dbReference type="InterPro" id="IPR001313">
    <property type="entry name" value="Pumilio_RNA-bd_rpt"/>
</dbReference>
<dbReference type="GO" id="GO:0005737">
    <property type="term" value="C:cytoplasm"/>
    <property type="evidence" value="ECO:0007669"/>
    <property type="project" value="TreeGrafter"/>
</dbReference>
<dbReference type="InterPro" id="IPR016024">
    <property type="entry name" value="ARM-type_fold"/>
</dbReference>
<dbReference type="PROSITE" id="PS50302">
    <property type="entry name" value="PUM"/>
    <property type="match status" value="2"/>
</dbReference>
<dbReference type="Pfam" id="PF00806">
    <property type="entry name" value="PUF"/>
    <property type="match status" value="2"/>
</dbReference>
<keyword evidence="1" id="KW-0677">Repeat</keyword>
<accession>A0AAP0NIE5</accession>
<name>A0AAP0NIE5_9MAGN</name>
<dbReference type="PANTHER" id="PTHR12537:SF63">
    <property type="entry name" value="PUMILIO HOMOLOG 15"/>
    <property type="match status" value="1"/>
</dbReference>
<dbReference type="SUPFAM" id="SSF48371">
    <property type="entry name" value="ARM repeat"/>
    <property type="match status" value="1"/>
</dbReference>
<dbReference type="PANTHER" id="PTHR12537">
    <property type="entry name" value="RNA BINDING PROTEIN PUMILIO-RELATED"/>
    <property type="match status" value="1"/>
</dbReference>